<organism evidence="3 4">
    <name type="scientific">Pholiota conissans</name>
    <dbReference type="NCBI Taxonomy" id="109636"/>
    <lineage>
        <taxon>Eukaryota</taxon>
        <taxon>Fungi</taxon>
        <taxon>Dikarya</taxon>
        <taxon>Basidiomycota</taxon>
        <taxon>Agaricomycotina</taxon>
        <taxon>Agaricomycetes</taxon>
        <taxon>Agaricomycetidae</taxon>
        <taxon>Agaricales</taxon>
        <taxon>Agaricineae</taxon>
        <taxon>Strophariaceae</taxon>
        <taxon>Pholiota</taxon>
    </lineage>
</organism>
<dbReference type="AlphaFoldDB" id="A0A9P5Z1P8"/>
<evidence type="ECO:0000313" key="4">
    <source>
        <dbReference type="Proteomes" id="UP000807469"/>
    </source>
</evidence>
<gene>
    <name evidence="3" type="ORF">BDN70DRAFT_879150</name>
</gene>
<proteinExistence type="predicted"/>
<dbReference type="Pfam" id="PF06985">
    <property type="entry name" value="HET"/>
    <property type="match status" value="1"/>
</dbReference>
<evidence type="ECO:0000313" key="3">
    <source>
        <dbReference type="EMBL" id="KAF9479083.1"/>
    </source>
</evidence>
<feature type="domain" description="Heterokaryon incompatibility" evidence="2">
    <location>
        <begin position="194"/>
        <end position="286"/>
    </location>
</feature>
<dbReference type="PANTHER" id="PTHR10622">
    <property type="entry name" value="HET DOMAIN-CONTAINING PROTEIN"/>
    <property type="match status" value="1"/>
</dbReference>
<name>A0A9P5Z1P8_9AGAR</name>
<dbReference type="Proteomes" id="UP000807469">
    <property type="component" value="Unassembled WGS sequence"/>
</dbReference>
<reference evidence="3" key="1">
    <citation type="submission" date="2020-11" db="EMBL/GenBank/DDBJ databases">
        <authorList>
            <consortium name="DOE Joint Genome Institute"/>
            <person name="Ahrendt S."/>
            <person name="Riley R."/>
            <person name="Andreopoulos W."/>
            <person name="Labutti K."/>
            <person name="Pangilinan J."/>
            <person name="Ruiz-Duenas F.J."/>
            <person name="Barrasa J.M."/>
            <person name="Sanchez-Garcia M."/>
            <person name="Camarero S."/>
            <person name="Miyauchi S."/>
            <person name="Serrano A."/>
            <person name="Linde D."/>
            <person name="Babiker R."/>
            <person name="Drula E."/>
            <person name="Ayuso-Fernandez I."/>
            <person name="Pacheco R."/>
            <person name="Padilla G."/>
            <person name="Ferreira P."/>
            <person name="Barriuso J."/>
            <person name="Kellner H."/>
            <person name="Castanera R."/>
            <person name="Alfaro M."/>
            <person name="Ramirez L."/>
            <person name="Pisabarro A.G."/>
            <person name="Kuo A."/>
            <person name="Tritt A."/>
            <person name="Lipzen A."/>
            <person name="He G."/>
            <person name="Yan M."/>
            <person name="Ng V."/>
            <person name="Cullen D."/>
            <person name="Martin F."/>
            <person name="Rosso M.-N."/>
            <person name="Henrissat B."/>
            <person name="Hibbett D."/>
            <person name="Martinez A.T."/>
            <person name="Grigoriev I.V."/>
        </authorList>
    </citation>
    <scope>NUCLEOTIDE SEQUENCE</scope>
    <source>
        <strain evidence="3">CIRM-BRFM 674</strain>
    </source>
</reference>
<evidence type="ECO:0000259" key="2">
    <source>
        <dbReference type="Pfam" id="PF06985"/>
    </source>
</evidence>
<protein>
    <recommendedName>
        <fullName evidence="2">Heterokaryon incompatibility domain-containing protein</fullName>
    </recommendedName>
</protein>
<keyword evidence="4" id="KW-1185">Reference proteome</keyword>
<sequence length="638" mass="72487">MLFPGQKKGIDVDLEDLSESGNITFEDNCESVEGDDVDLEGSSQRPIFITDTEPGVNTPPRLTSSPEGTEYGDEIELDAEQELIVPEELFPLLRPSTYAFHLTRRDKLLGALRQHVFNAMPIRLLYLEQRESTTLKISLLERPEIYNQLSSNLRIQLEPDEFPAFIEQKLSQSGAAIDAEEKAIKAWVLKYARYAILSHTWIRDTPGEVTFADWATRRLSTDEPGYRKLVSFCRTVASEYGFTLAWMDTICINKDSSAELDESIRSMYKWYGAADLCVTYLAETTEISYMKDDSWFTRGWTLQELLAPHRIKFYSADWKKLVDSPISVELNLELYNAEWKKRLESTMNDKWNPDILAQIESATTITVEELKFISSVSISRRMQWAARRDVTREEDATYSLMGIMNVSIPIAYGEGSDRAFARLLKELLGSSKDILDILNWAGNIHSDASSLLPSGPQYYLYGSPKLRHNKLRPIEPVLLTHLGLQIPVLLLPALSKYAPVPAPTSTLPFGFTPIGDYYGTADIFPIGDHPTRYNLLDQRVEGRDGWRSNEEFQMTFGVLNFGGVSPTSIHIPRNCFAVGLLCYEDVGKVTGYGDWHCVKIPVKRPIVFQLNQTNRDLSREMEHTELTNHGMQLITLYL</sequence>
<comment type="caution">
    <text evidence="3">The sequence shown here is derived from an EMBL/GenBank/DDBJ whole genome shotgun (WGS) entry which is preliminary data.</text>
</comment>
<feature type="region of interest" description="Disordered" evidence="1">
    <location>
        <begin position="48"/>
        <end position="68"/>
    </location>
</feature>
<accession>A0A9P5Z1P8</accession>
<dbReference type="EMBL" id="MU155220">
    <property type="protein sequence ID" value="KAF9479083.1"/>
    <property type="molecule type" value="Genomic_DNA"/>
</dbReference>
<dbReference type="OrthoDB" id="5122891at2759"/>
<dbReference type="InterPro" id="IPR010730">
    <property type="entry name" value="HET"/>
</dbReference>
<dbReference type="PANTHER" id="PTHR10622:SF10">
    <property type="entry name" value="HET DOMAIN-CONTAINING PROTEIN"/>
    <property type="match status" value="1"/>
</dbReference>
<evidence type="ECO:0000256" key="1">
    <source>
        <dbReference type="SAM" id="MobiDB-lite"/>
    </source>
</evidence>